<evidence type="ECO:0000313" key="5">
    <source>
        <dbReference type="Proteomes" id="UP001519887"/>
    </source>
</evidence>
<evidence type="ECO:0000256" key="3">
    <source>
        <dbReference type="SAM" id="Phobius"/>
    </source>
</evidence>
<feature type="transmembrane region" description="Helical" evidence="3">
    <location>
        <begin position="396"/>
        <end position="413"/>
    </location>
</feature>
<gene>
    <name evidence="4" type="ORF">K0U00_07910</name>
</gene>
<keyword evidence="5" id="KW-1185">Reference proteome</keyword>
<dbReference type="EMBL" id="JAHZIK010000137">
    <property type="protein sequence ID" value="MBW7453960.1"/>
    <property type="molecule type" value="Genomic_DNA"/>
</dbReference>
<dbReference type="PANTHER" id="PTHR22550">
    <property type="entry name" value="SPORE GERMINATION PROTEIN"/>
    <property type="match status" value="1"/>
</dbReference>
<evidence type="ECO:0000313" key="4">
    <source>
        <dbReference type="EMBL" id="MBW7453960.1"/>
    </source>
</evidence>
<feature type="transmembrane region" description="Helical" evidence="3">
    <location>
        <begin position="344"/>
        <end position="361"/>
    </location>
</feature>
<keyword evidence="2 3" id="KW-0472">Membrane</keyword>
<keyword evidence="3" id="KW-0812">Transmembrane</keyword>
<evidence type="ECO:0000256" key="2">
    <source>
        <dbReference type="ARBA" id="ARBA00023136"/>
    </source>
</evidence>
<sequence>MTDTESAAKEEDLISCQLSENKERIELLFSHCHDLKVKQWAYGSNLQFNALSVYLETLNQSRETYINATMEDISPLLEGKDKELDPEKIKYHFENHGISKHTADVTGSFASTVSEILNGKVVLFFDRWDHAVIYSAPKPPSRAITNPSLESAAYGPHNGTIEDLQTNLALVRGLLKTPKLKFESITAGNDTRKEIIYGYLEGAVTPENLALYKSRIEEARDAEILDVTFLEEWISESKYSPFPQVRYTERPDMTVAALLEGKIITLLEGSPQIMITPGFFVDLLSTSEDYYQRTIYSSLIRLMRLTAFIIALTLPSLYIAYTTFHPELIPTAMLGPIVNAREGIPFPSMVEALLMEFFFEMMREALNRLPRSIAPSVSIVGAIIIGQAAIQAKIASPIMLIVVSLTGIASFSLPQFNFGAALRTLRFPLMILAGTLGGYGLMIGYYLILLHLTSLKVLSQSYLSDLAPLHFKTLLKNVILRAPLQQLTTPRKRAYNTSKGALNSRRKEDH</sequence>
<name>A0ABS7BZ94_9BACL</name>
<dbReference type="PANTHER" id="PTHR22550:SF5">
    <property type="entry name" value="LEUCINE ZIPPER PROTEIN 4"/>
    <property type="match status" value="1"/>
</dbReference>
<reference evidence="4 5" key="1">
    <citation type="submission" date="2021-07" db="EMBL/GenBank/DDBJ databases">
        <title>Paenibacillus radiodurans sp. nov., isolated from the southeastern edge of Tengger Desert.</title>
        <authorList>
            <person name="Zhang G."/>
        </authorList>
    </citation>
    <scope>NUCLEOTIDE SEQUENCE [LARGE SCALE GENOMIC DNA]</scope>
    <source>
        <strain evidence="4 5">CCM 7311</strain>
    </source>
</reference>
<organism evidence="4 5">
    <name type="scientific">Paenibacillus sepulcri</name>
    <dbReference type="NCBI Taxonomy" id="359917"/>
    <lineage>
        <taxon>Bacteria</taxon>
        <taxon>Bacillati</taxon>
        <taxon>Bacillota</taxon>
        <taxon>Bacilli</taxon>
        <taxon>Bacillales</taxon>
        <taxon>Paenibacillaceae</taxon>
        <taxon>Paenibacillus</taxon>
    </lineage>
</organism>
<dbReference type="InterPro" id="IPR004995">
    <property type="entry name" value="Spore_Ger"/>
</dbReference>
<dbReference type="PIRSF" id="PIRSF005690">
    <property type="entry name" value="GerBA"/>
    <property type="match status" value="1"/>
</dbReference>
<comment type="caution">
    <text evidence="4">The sequence shown here is derived from an EMBL/GenBank/DDBJ whole genome shotgun (WGS) entry which is preliminary data.</text>
</comment>
<dbReference type="Proteomes" id="UP001519887">
    <property type="component" value="Unassembled WGS sequence"/>
</dbReference>
<dbReference type="RefSeq" id="WP_210040187.1">
    <property type="nucleotide sequence ID" value="NZ_JBHLVU010000007.1"/>
</dbReference>
<proteinExistence type="inferred from homology"/>
<keyword evidence="3" id="KW-1133">Transmembrane helix</keyword>
<protein>
    <submittedName>
        <fullName evidence="4">Spore germination protein</fullName>
    </submittedName>
</protein>
<comment type="similarity">
    <text evidence="1">Belongs to the GerABKA family.</text>
</comment>
<evidence type="ECO:0000256" key="1">
    <source>
        <dbReference type="ARBA" id="ARBA00005278"/>
    </source>
</evidence>
<feature type="transmembrane region" description="Helical" evidence="3">
    <location>
        <begin position="373"/>
        <end position="390"/>
    </location>
</feature>
<dbReference type="Pfam" id="PF03323">
    <property type="entry name" value="GerA"/>
    <property type="match status" value="1"/>
</dbReference>
<accession>A0ABS7BZ94</accession>
<feature type="transmembrane region" description="Helical" evidence="3">
    <location>
        <begin position="425"/>
        <end position="448"/>
    </location>
</feature>
<dbReference type="InterPro" id="IPR050768">
    <property type="entry name" value="UPF0353/GerABKA_families"/>
</dbReference>
<feature type="transmembrane region" description="Helical" evidence="3">
    <location>
        <begin position="302"/>
        <end position="324"/>
    </location>
</feature>